<dbReference type="AlphaFoldDB" id="A0A0L0FKI2"/>
<evidence type="ECO:0000313" key="2">
    <source>
        <dbReference type="EMBL" id="KNC76981.1"/>
    </source>
</evidence>
<dbReference type="RefSeq" id="XP_014150883.1">
    <property type="nucleotide sequence ID" value="XM_014295408.1"/>
</dbReference>
<protein>
    <submittedName>
        <fullName evidence="2">Uncharacterized protein</fullName>
    </submittedName>
</protein>
<keyword evidence="3" id="KW-1185">Reference proteome</keyword>
<feature type="region of interest" description="Disordered" evidence="1">
    <location>
        <begin position="133"/>
        <end position="191"/>
    </location>
</feature>
<feature type="region of interest" description="Disordered" evidence="1">
    <location>
        <begin position="49"/>
        <end position="106"/>
    </location>
</feature>
<feature type="compositionally biased region" description="Low complexity" evidence="1">
    <location>
        <begin position="133"/>
        <end position="142"/>
    </location>
</feature>
<organism evidence="2 3">
    <name type="scientific">Sphaeroforma arctica JP610</name>
    <dbReference type="NCBI Taxonomy" id="667725"/>
    <lineage>
        <taxon>Eukaryota</taxon>
        <taxon>Ichthyosporea</taxon>
        <taxon>Ichthyophonida</taxon>
        <taxon>Sphaeroforma</taxon>
    </lineage>
</organism>
<evidence type="ECO:0000256" key="1">
    <source>
        <dbReference type="SAM" id="MobiDB-lite"/>
    </source>
</evidence>
<feature type="region of interest" description="Disordered" evidence="1">
    <location>
        <begin position="1"/>
        <end position="23"/>
    </location>
</feature>
<evidence type="ECO:0000313" key="3">
    <source>
        <dbReference type="Proteomes" id="UP000054560"/>
    </source>
</evidence>
<accession>A0A0L0FKI2</accession>
<gene>
    <name evidence="2" type="ORF">SARC_10544</name>
</gene>
<dbReference type="Proteomes" id="UP000054560">
    <property type="component" value="Unassembled WGS sequence"/>
</dbReference>
<proteinExistence type="predicted"/>
<feature type="non-terminal residue" evidence="2">
    <location>
        <position position="191"/>
    </location>
</feature>
<reference evidence="2 3" key="1">
    <citation type="submission" date="2011-02" db="EMBL/GenBank/DDBJ databases">
        <title>The Genome Sequence of Sphaeroforma arctica JP610.</title>
        <authorList>
            <consortium name="The Broad Institute Genome Sequencing Platform"/>
            <person name="Russ C."/>
            <person name="Cuomo C."/>
            <person name="Young S.K."/>
            <person name="Zeng Q."/>
            <person name="Gargeya S."/>
            <person name="Alvarado L."/>
            <person name="Berlin A."/>
            <person name="Chapman S.B."/>
            <person name="Chen Z."/>
            <person name="Freedman E."/>
            <person name="Gellesch M."/>
            <person name="Goldberg J."/>
            <person name="Griggs A."/>
            <person name="Gujja S."/>
            <person name="Heilman E."/>
            <person name="Heiman D."/>
            <person name="Howarth C."/>
            <person name="Mehta T."/>
            <person name="Neiman D."/>
            <person name="Pearson M."/>
            <person name="Roberts A."/>
            <person name="Saif S."/>
            <person name="Shea T."/>
            <person name="Shenoy N."/>
            <person name="Sisk P."/>
            <person name="Stolte C."/>
            <person name="Sykes S."/>
            <person name="White J."/>
            <person name="Yandava C."/>
            <person name="Burger G."/>
            <person name="Gray M.W."/>
            <person name="Holland P.W.H."/>
            <person name="King N."/>
            <person name="Lang F.B.F."/>
            <person name="Roger A.J."/>
            <person name="Ruiz-Trillo I."/>
            <person name="Haas B."/>
            <person name="Nusbaum C."/>
            <person name="Birren B."/>
        </authorList>
    </citation>
    <scope>NUCLEOTIDE SEQUENCE [LARGE SCALE GENOMIC DNA]</scope>
    <source>
        <strain evidence="2 3">JP610</strain>
    </source>
</reference>
<name>A0A0L0FKI2_9EUKA</name>
<sequence>MYVCKRNINTEGPNTDADTRTLTDTQAHVNKRRKLENGHTATDTNVVVVSPTPTNSAIGSANASPAGDRDDGAETTGEKITSAGEVAASAGSKWEDDESDGDTTKSTAVTQVAASAVEVGKTGEVAVTVVMETTETTEAAEVPSRPKWADSGDEDNGGNPETISDFKMAGEPANQMEESSRSKWEDDTDIP</sequence>
<dbReference type="GeneID" id="25911048"/>
<dbReference type="EMBL" id="KQ242886">
    <property type="protein sequence ID" value="KNC76981.1"/>
    <property type="molecule type" value="Genomic_DNA"/>
</dbReference>